<proteinExistence type="predicted"/>
<name>A0A7V7RNX6_9BACI</name>
<dbReference type="EMBL" id="WBOT01000002">
    <property type="protein sequence ID" value="KAB2334291.1"/>
    <property type="molecule type" value="Genomic_DNA"/>
</dbReference>
<dbReference type="AlphaFoldDB" id="A0A7V7RNX6"/>
<organism evidence="1 2">
    <name type="scientific">Bacillus mesophilum</name>
    <dbReference type="NCBI Taxonomy" id="1071718"/>
    <lineage>
        <taxon>Bacteria</taxon>
        <taxon>Bacillati</taxon>
        <taxon>Bacillota</taxon>
        <taxon>Bacilli</taxon>
        <taxon>Bacillales</taxon>
        <taxon>Bacillaceae</taxon>
        <taxon>Bacillus</taxon>
    </lineage>
</organism>
<gene>
    <name evidence="1" type="ORF">F7732_09480</name>
</gene>
<evidence type="ECO:0000313" key="1">
    <source>
        <dbReference type="EMBL" id="KAB2334291.1"/>
    </source>
</evidence>
<sequence length="89" mass="10116">MKCNKTKNQAADPVILKAKDRLITLACEKFEVEMIPGKDPLELWKEAVNQMPVNLLKMQNQIFEEIESGIFKDLQSVVKARLSELNASL</sequence>
<protein>
    <submittedName>
        <fullName evidence="1">Uncharacterized protein</fullName>
    </submittedName>
</protein>
<evidence type="ECO:0000313" key="2">
    <source>
        <dbReference type="Proteomes" id="UP000441354"/>
    </source>
</evidence>
<reference evidence="1 2" key="1">
    <citation type="journal article" date="2014" name="Arch. Microbiol.">
        <title>Bacillus mesophilum sp. nov., strain IITR-54T, a novel 4-chlorobiphenyl dechlorinating bacterium.</title>
        <authorList>
            <person name="Manickam N."/>
            <person name="Singh N.K."/>
            <person name="Bajaj A."/>
            <person name="Kumar R.M."/>
            <person name="Kaur G."/>
            <person name="Kaur N."/>
            <person name="Bala M."/>
            <person name="Kumar A."/>
            <person name="Mayilraj S."/>
        </authorList>
    </citation>
    <scope>NUCLEOTIDE SEQUENCE [LARGE SCALE GENOMIC DNA]</scope>
    <source>
        <strain evidence="1 2">IITR-54</strain>
    </source>
</reference>
<accession>A0A7V7RNX6</accession>
<dbReference type="RefSeq" id="WP_151573605.1">
    <property type="nucleotide sequence ID" value="NZ_WBOT01000002.1"/>
</dbReference>
<dbReference type="Proteomes" id="UP000441354">
    <property type="component" value="Unassembled WGS sequence"/>
</dbReference>
<comment type="caution">
    <text evidence="1">The sequence shown here is derived from an EMBL/GenBank/DDBJ whole genome shotgun (WGS) entry which is preliminary data.</text>
</comment>
<keyword evidence="2" id="KW-1185">Reference proteome</keyword>